<evidence type="ECO:0008006" key="3">
    <source>
        <dbReference type="Google" id="ProtNLM"/>
    </source>
</evidence>
<dbReference type="EMBL" id="BARS01002159">
    <property type="protein sequence ID" value="GAF82071.1"/>
    <property type="molecule type" value="Genomic_DNA"/>
</dbReference>
<protein>
    <recommendedName>
        <fullName evidence="3">Carboxypeptidase regulatory-like domain-containing protein</fullName>
    </recommendedName>
</protein>
<evidence type="ECO:0000256" key="1">
    <source>
        <dbReference type="SAM" id="Phobius"/>
    </source>
</evidence>
<keyword evidence="1" id="KW-0472">Membrane</keyword>
<organism evidence="2">
    <name type="scientific">marine sediment metagenome</name>
    <dbReference type="NCBI Taxonomy" id="412755"/>
    <lineage>
        <taxon>unclassified sequences</taxon>
        <taxon>metagenomes</taxon>
        <taxon>ecological metagenomes</taxon>
    </lineage>
</organism>
<gene>
    <name evidence="2" type="ORF">S01H1_04048</name>
</gene>
<name>X0T403_9ZZZZ</name>
<evidence type="ECO:0000313" key="2">
    <source>
        <dbReference type="EMBL" id="GAF82071.1"/>
    </source>
</evidence>
<proteinExistence type="predicted"/>
<reference evidence="2" key="1">
    <citation type="journal article" date="2014" name="Front. Microbiol.">
        <title>High frequency of phylogenetically diverse reductive dehalogenase-homologous genes in deep subseafloor sedimentary metagenomes.</title>
        <authorList>
            <person name="Kawai M."/>
            <person name="Futagami T."/>
            <person name="Toyoda A."/>
            <person name="Takaki Y."/>
            <person name="Nishi S."/>
            <person name="Hori S."/>
            <person name="Arai W."/>
            <person name="Tsubouchi T."/>
            <person name="Morono Y."/>
            <person name="Uchiyama I."/>
            <person name="Ito T."/>
            <person name="Fujiyama A."/>
            <person name="Inagaki F."/>
            <person name="Takami H."/>
        </authorList>
    </citation>
    <scope>NUCLEOTIDE SEQUENCE</scope>
    <source>
        <strain evidence="2">Expedition CK06-06</strain>
    </source>
</reference>
<comment type="caution">
    <text evidence="2">The sequence shown here is derived from an EMBL/GenBank/DDBJ whole genome shotgun (WGS) entry which is preliminary data.</text>
</comment>
<keyword evidence="1" id="KW-0812">Transmembrane</keyword>
<feature type="transmembrane region" description="Helical" evidence="1">
    <location>
        <begin position="123"/>
        <end position="144"/>
    </location>
</feature>
<dbReference type="AlphaFoldDB" id="X0T403"/>
<accession>X0T403</accession>
<sequence length="149" mass="15854">MGNKWKFIVCLAFLLIVLGLPTKAFAHGVDIQYTSTMAIEIVAAYDSGEPMSGAQVVVYAPDDLSTPWLTGACDDEGHFTFTPDNSKPGNWDVQIRKAGHGGMVHIPVGEGTVVSGGSNSYSVLQIVLMAACVAWGIAGTALYFSRKRT</sequence>
<keyword evidence="1" id="KW-1133">Transmembrane helix</keyword>